<dbReference type="Pfam" id="PF13564">
    <property type="entry name" value="DoxX_2"/>
    <property type="match status" value="1"/>
</dbReference>
<reference evidence="6" key="1">
    <citation type="submission" date="2011-09" db="EMBL/GenBank/DDBJ databases">
        <title>The permanent draft genome of Mucilaginibacter paludis DSM 18603.</title>
        <authorList>
            <consortium name="US DOE Joint Genome Institute (JGI-PGF)"/>
            <person name="Lucas S."/>
            <person name="Han J."/>
            <person name="Lapidus A."/>
            <person name="Bruce D."/>
            <person name="Goodwin L."/>
            <person name="Pitluck S."/>
            <person name="Peters L."/>
            <person name="Kyrpides N."/>
            <person name="Mavromatis K."/>
            <person name="Ivanova N."/>
            <person name="Mikhailova N."/>
            <person name="Held B."/>
            <person name="Detter J.C."/>
            <person name="Tapia R."/>
            <person name="Han C."/>
            <person name="Land M."/>
            <person name="Hauser L."/>
            <person name="Markowitz V."/>
            <person name="Cheng J.-F."/>
            <person name="Hugenholtz P."/>
            <person name="Woyke T."/>
            <person name="Wu D."/>
            <person name="Tindall B."/>
            <person name="Brambilla E."/>
            <person name="Klenk H.-P."/>
            <person name="Eisen J.A."/>
        </authorList>
    </citation>
    <scope>NUCLEOTIDE SEQUENCE [LARGE SCALE GENOMIC DNA]</scope>
    <source>
        <strain evidence="6">DSM 18603</strain>
    </source>
</reference>
<organism evidence="6 7">
    <name type="scientific">Mucilaginibacter paludis DSM 18603</name>
    <dbReference type="NCBI Taxonomy" id="714943"/>
    <lineage>
        <taxon>Bacteria</taxon>
        <taxon>Pseudomonadati</taxon>
        <taxon>Bacteroidota</taxon>
        <taxon>Sphingobacteriia</taxon>
        <taxon>Sphingobacteriales</taxon>
        <taxon>Sphingobacteriaceae</taxon>
        <taxon>Mucilaginibacter</taxon>
    </lineage>
</organism>
<protein>
    <recommendedName>
        <fullName evidence="8">DoxX family protein</fullName>
    </recommendedName>
</protein>
<feature type="transmembrane region" description="Helical" evidence="5">
    <location>
        <begin position="6"/>
        <end position="22"/>
    </location>
</feature>
<keyword evidence="2 5" id="KW-0812">Transmembrane</keyword>
<keyword evidence="3 5" id="KW-1133">Transmembrane helix</keyword>
<dbReference type="AlphaFoldDB" id="H1YEE6"/>
<proteinExistence type="predicted"/>
<dbReference type="Proteomes" id="UP000002774">
    <property type="component" value="Chromosome"/>
</dbReference>
<evidence type="ECO:0000313" key="7">
    <source>
        <dbReference type="Proteomes" id="UP000002774"/>
    </source>
</evidence>
<evidence type="ECO:0000256" key="1">
    <source>
        <dbReference type="ARBA" id="ARBA00004141"/>
    </source>
</evidence>
<dbReference type="EMBL" id="CM001403">
    <property type="protein sequence ID" value="EHQ27180.1"/>
    <property type="molecule type" value="Genomic_DNA"/>
</dbReference>
<sequence length="112" mass="12515">MLLTILTIVSAISFLYYGISFFTNSGMEEEFLRYNLDKYRRLIGYLQFLGGAGLLVGLIWQPLLVAASGGLALLMLIGFGVRIKMQDGLLLSLPSFIFMLLNGYICFAALYR</sequence>
<name>H1YEE6_9SPHI</name>
<dbReference type="InterPro" id="IPR032808">
    <property type="entry name" value="DoxX"/>
</dbReference>
<feature type="transmembrane region" description="Helical" evidence="5">
    <location>
        <begin position="42"/>
        <end position="60"/>
    </location>
</feature>
<dbReference type="HOGENOM" id="CLU_126433_4_2_10"/>
<dbReference type="RefSeq" id="WP_008507518.1">
    <property type="nucleotide sequence ID" value="NZ_CM001403.1"/>
</dbReference>
<evidence type="ECO:0000313" key="6">
    <source>
        <dbReference type="EMBL" id="EHQ27180.1"/>
    </source>
</evidence>
<dbReference type="STRING" id="714943.Mucpa_3076"/>
<keyword evidence="7" id="KW-1185">Reference proteome</keyword>
<evidence type="ECO:0000256" key="3">
    <source>
        <dbReference type="ARBA" id="ARBA00022989"/>
    </source>
</evidence>
<evidence type="ECO:0000256" key="2">
    <source>
        <dbReference type="ARBA" id="ARBA00022692"/>
    </source>
</evidence>
<evidence type="ECO:0008006" key="8">
    <source>
        <dbReference type="Google" id="ProtNLM"/>
    </source>
</evidence>
<evidence type="ECO:0000256" key="5">
    <source>
        <dbReference type="SAM" id="Phobius"/>
    </source>
</evidence>
<keyword evidence="4 5" id="KW-0472">Membrane</keyword>
<evidence type="ECO:0000256" key="4">
    <source>
        <dbReference type="ARBA" id="ARBA00023136"/>
    </source>
</evidence>
<accession>H1YEE6</accession>
<gene>
    <name evidence="6" type="ORF">Mucpa_3076</name>
</gene>
<feature type="transmembrane region" description="Helical" evidence="5">
    <location>
        <begin position="90"/>
        <end position="111"/>
    </location>
</feature>
<dbReference type="OrthoDB" id="799482at2"/>
<comment type="subcellular location">
    <subcellularLocation>
        <location evidence="1">Membrane</location>
        <topology evidence="1">Multi-pass membrane protein</topology>
    </subcellularLocation>
</comment>
<feature type="transmembrane region" description="Helical" evidence="5">
    <location>
        <begin position="66"/>
        <end position="83"/>
    </location>
</feature>
<dbReference type="GO" id="GO:0016020">
    <property type="term" value="C:membrane"/>
    <property type="evidence" value="ECO:0007669"/>
    <property type="project" value="UniProtKB-SubCell"/>
</dbReference>
<dbReference type="eggNOG" id="ENOG5032ZCZ">
    <property type="taxonomic scope" value="Bacteria"/>
</dbReference>